<comment type="caution">
    <text evidence="3">The sequence shown here is derived from an EMBL/GenBank/DDBJ whole genome shotgun (WGS) entry which is preliminary data.</text>
</comment>
<dbReference type="Pfam" id="PF00651">
    <property type="entry name" value="BTB"/>
    <property type="match status" value="1"/>
</dbReference>
<reference evidence="3 4" key="1">
    <citation type="submission" date="2024-04" db="EMBL/GenBank/DDBJ databases">
        <title>Phyllosticta paracitricarpa is synonymous to the EU quarantine fungus P. citricarpa based on phylogenomic analyses.</title>
        <authorList>
            <consortium name="Lawrence Berkeley National Laboratory"/>
            <person name="Van ingen-buijs V.A."/>
            <person name="Van westerhoven A.C."/>
            <person name="Haridas S."/>
            <person name="Skiadas P."/>
            <person name="Martin F."/>
            <person name="Groenewald J.Z."/>
            <person name="Crous P.W."/>
            <person name="Seidl M.F."/>
        </authorList>
    </citation>
    <scope>NUCLEOTIDE SEQUENCE [LARGE SCALE GENOMIC DNA]</scope>
    <source>
        <strain evidence="3 4">CPC 17464</strain>
    </source>
</reference>
<dbReference type="PROSITE" id="PS50097">
    <property type="entry name" value="BTB"/>
    <property type="match status" value="1"/>
</dbReference>
<dbReference type="SUPFAM" id="SSF54695">
    <property type="entry name" value="POZ domain"/>
    <property type="match status" value="1"/>
</dbReference>
<dbReference type="Proteomes" id="UP001360953">
    <property type="component" value="Unassembled WGS sequence"/>
</dbReference>
<dbReference type="CDD" id="cd18186">
    <property type="entry name" value="BTB_POZ_ZBTB_KLHL-like"/>
    <property type="match status" value="1"/>
</dbReference>
<feature type="domain" description="BTB" evidence="2">
    <location>
        <begin position="15"/>
        <end position="84"/>
    </location>
</feature>
<gene>
    <name evidence="3" type="ORF">J3D65DRAFT_103514</name>
</gene>
<keyword evidence="4" id="KW-1185">Reference proteome</keyword>
<name>A0ABR1LAX5_9PEZI</name>
<dbReference type="EMBL" id="JBBPEH010000011">
    <property type="protein sequence ID" value="KAK7532360.1"/>
    <property type="molecule type" value="Genomic_DNA"/>
</dbReference>
<protein>
    <recommendedName>
        <fullName evidence="2">BTB domain-containing protein</fullName>
    </recommendedName>
</protein>
<accession>A0ABR1LAX5</accession>
<dbReference type="PANTHER" id="PTHR47843:SF2">
    <property type="entry name" value="BTB DOMAIN-CONTAINING PROTEIN"/>
    <property type="match status" value="1"/>
</dbReference>
<evidence type="ECO:0000259" key="2">
    <source>
        <dbReference type="PROSITE" id="PS50097"/>
    </source>
</evidence>
<dbReference type="PANTHER" id="PTHR47843">
    <property type="entry name" value="BTB DOMAIN-CONTAINING PROTEIN-RELATED"/>
    <property type="match status" value="1"/>
</dbReference>
<dbReference type="InterPro" id="IPR000210">
    <property type="entry name" value="BTB/POZ_dom"/>
</dbReference>
<dbReference type="InterPro" id="IPR011333">
    <property type="entry name" value="SKP1/BTB/POZ_sf"/>
</dbReference>
<proteinExistence type="predicted"/>
<feature type="region of interest" description="Disordered" evidence="1">
    <location>
        <begin position="212"/>
        <end position="233"/>
    </location>
</feature>
<dbReference type="RefSeq" id="XP_066652028.1">
    <property type="nucleotide sequence ID" value="XM_066793649.1"/>
</dbReference>
<evidence type="ECO:0000313" key="3">
    <source>
        <dbReference type="EMBL" id="KAK7532360.1"/>
    </source>
</evidence>
<evidence type="ECO:0000256" key="1">
    <source>
        <dbReference type="SAM" id="MobiDB-lite"/>
    </source>
</evidence>
<dbReference type="GeneID" id="92026555"/>
<sequence>MKSQLPNAARGSQQEIVKLIVGPSQTNYYIHMHIICCESAVMKAAFNSDFKEGKEKAMELEHIDEEVFEIIMHWMYTRELPGPNSEKRWKIQMSEDEEGDEVEFMWDFLMSSAYVFAKDFDMPLLASGIHSLFEERFQTLSCPRIATICRLFDNVPEDAWLCQLFVNQFAAYWRRDCASDADKKLFQYLPIAFFEQAFNAFAERRDGTESQMCASSSSSEGVSDVTPAPSPEI</sequence>
<organism evidence="3 4">
    <name type="scientific">Phyllosticta citribraziliensis</name>
    <dbReference type="NCBI Taxonomy" id="989973"/>
    <lineage>
        <taxon>Eukaryota</taxon>
        <taxon>Fungi</taxon>
        <taxon>Dikarya</taxon>
        <taxon>Ascomycota</taxon>
        <taxon>Pezizomycotina</taxon>
        <taxon>Dothideomycetes</taxon>
        <taxon>Dothideomycetes incertae sedis</taxon>
        <taxon>Botryosphaeriales</taxon>
        <taxon>Phyllostictaceae</taxon>
        <taxon>Phyllosticta</taxon>
    </lineage>
</organism>
<dbReference type="Gene3D" id="3.30.710.10">
    <property type="entry name" value="Potassium Channel Kv1.1, Chain A"/>
    <property type="match status" value="1"/>
</dbReference>
<evidence type="ECO:0000313" key="4">
    <source>
        <dbReference type="Proteomes" id="UP001360953"/>
    </source>
</evidence>